<dbReference type="Proteomes" id="UP000828390">
    <property type="component" value="Unassembled WGS sequence"/>
</dbReference>
<dbReference type="AlphaFoldDB" id="A0A9D4S9S6"/>
<organism evidence="1 2">
    <name type="scientific">Dreissena polymorpha</name>
    <name type="common">Zebra mussel</name>
    <name type="synonym">Mytilus polymorpha</name>
    <dbReference type="NCBI Taxonomy" id="45954"/>
    <lineage>
        <taxon>Eukaryota</taxon>
        <taxon>Metazoa</taxon>
        <taxon>Spiralia</taxon>
        <taxon>Lophotrochozoa</taxon>
        <taxon>Mollusca</taxon>
        <taxon>Bivalvia</taxon>
        <taxon>Autobranchia</taxon>
        <taxon>Heteroconchia</taxon>
        <taxon>Euheterodonta</taxon>
        <taxon>Imparidentia</taxon>
        <taxon>Neoheterodontei</taxon>
        <taxon>Myida</taxon>
        <taxon>Dreissenoidea</taxon>
        <taxon>Dreissenidae</taxon>
        <taxon>Dreissena</taxon>
    </lineage>
</organism>
<reference evidence="1" key="1">
    <citation type="journal article" date="2019" name="bioRxiv">
        <title>The Genome of the Zebra Mussel, Dreissena polymorpha: A Resource for Invasive Species Research.</title>
        <authorList>
            <person name="McCartney M.A."/>
            <person name="Auch B."/>
            <person name="Kono T."/>
            <person name="Mallez S."/>
            <person name="Zhang Y."/>
            <person name="Obille A."/>
            <person name="Becker A."/>
            <person name="Abrahante J.E."/>
            <person name="Garbe J."/>
            <person name="Badalamenti J.P."/>
            <person name="Herman A."/>
            <person name="Mangelson H."/>
            <person name="Liachko I."/>
            <person name="Sullivan S."/>
            <person name="Sone E.D."/>
            <person name="Koren S."/>
            <person name="Silverstein K.A.T."/>
            <person name="Beckman K.B."/>
            <person name="Gohl D.M."/>
        </authorList>
    </citation>
    <scope>NUCLEOTIDE SEQUENCE</scope>
    <source>
        <strain evidence="1">Duluth1</strain>
        <tissue evidence="1">Whole animal</tissue>
    </source>
</reference>
<evidence type="ECO:0000313" key="1">
    <source>
        <dbReference type="EMBL" id="KAH3894872.1"/>
    </source>
</evidence>
<name>A0A9D4S9S6_DREPO</name>
<proteinExistence type="predicted"/>
<gene>
    <name evidence="1" type="ORF">DPMN_019032</name>
</gene>
<accession>A0A9D4S9S6</accession>
<comment type="caution">
    <text evidence="1">The sequence shown here is derived from an EMBL/GenBank/DDBJ whole genome shotgun (WGS) entry which is preliminary data.</text>
</comment>
<sequence>MANVGAVPGTTLKKLSCGACGVRRRYLYLYTYLLLLECIENLKVIQTLSSPIPGEIQYLVSWEDIMRTPTLGDRTYETPCR</sequence>
<evidence type="ECO:0000313" key="2">
    <source>
        <dbReference type="Proteomes" id="UP000828390"/>
    </source>
</evidence>
<dbReference type="EMBL" id="JAIWYP010000001">
    <property type="protein sequence ID" value="KAH3894872.1"/>
    <property type="molecule type" value="Genomic_DNA"/>
</dbReference>
<protein>
    <submittedName>
        <fullName evidence="1">Uncharacterized protein</fullName>
    </submittedName>
</protein>
<keyword evidence="2" id="KW-1185">Reference proteome</keyword>
<reference evidence="1" key="2">
    <citation type="submission" date="2020-11" db="EMBL/GenBank/DDBJ databases">
        <authorList>
            <person name="McCartney M.A."/>
            <person name="Auch B."/>
            <person name="Kono T."/>
            <person name="Mallez S."/>
            <person name="Becker A."/>
            <person name="Gohl D.M."/>
            <person name="Silverstein K.A.T."/>
            <person name="Koren S."/>
            <person name="Bechman K.B."/>
            <person name="Herman A."/>
            <person name="Abrahante J.E."/>
            <person name="Garbe J."/>
        </authorList>
    </citation>
    <scope>NUCLEOTIDE SEQUENCE</scope>
    <source>
        <strain evidence="1">Duluth1</strain>
        <tissue evidence="1">Whole animal</tissue>
    </source>
</reference>